<dbReference type="AlphaFoldDB" id="A0A9W8QZN1"/>
<proteinExistence type="predicted"/>
<protein>
    <submittedName>
        <fullName evidence="2">Uncharacterized protein</fullName>
    </submittedName>
</protein>
<keyword evidence="3" id="KW-1185">Reference proteome</keyword>
<dbReference type="Proteomes" id="UP001152087">
    <property type="component" value="Unassembled WGS sequence"/>
</dbReference>
<gene>
    <name evidence="2" type="ORF">NW755_009548</name>
</gene>
<sequence>MAVYGSNLTAWSIGFCVNVLAMLFVMLRLWRRDRQMSTSLDNPRYHMYRSDIFMVVAYVLAIGHSMVVWPGTSPQVLTV</sequence>
<evidence type="ECO:0000256" key="1">
    <source>
        <dbReference type="SAM" id="Phobius"/>
    </source>
</evidence>
<name>A0A9W8QZN1_9HYPO</name>
<evidence type="ECO:0000313" key="3">
    <source>
        <dbReference type="Proteomes" id="UP001152087"/>
    </source>
</evidence>
<accession>A0A9W8QZN1</accession>
<keyword evidence="1" id="KW-1133">Transmembrane helix</keyword>
<feature type="transmembrane region" description="Helical" evidence="1">
    <location>
        <begin position="12"/>
        <end position="30"/>
    </location>
</feature>
<keyword evidence="1" id="KW-0812">Transmembrane</keyword>
<keyword evidence="1" id="KW-0472">Membrane</keyword>
<feature type="transmembrane region" description="Helical" evidence="1">
    <location>
        <begin position="51"/>
        <end position="69"/>
    </location>
</feature>
<organism evidence="2 3">
    <name type="scientific">Fusarium falciforme</name>
    <dbReference type="NCBI Taxonomy" id="195108"/>
    <lineage>
        <taxon>Eukaryota</taxon>
        <taxon>Fungi</taxon>
        <taxon>Dikarya</taxon>
        <taxon>Ascomycota</taxon>
        <taxon>Pezizomycotina</taxon>
        <taxon>Sordariomycetes</taxon>
        <taxon>Hypocreomycetidae</taxon>
        <taxon>Hypocreales</taxon>
        <taxon>Nectriaceae</taxon>
        <taxon>Fusarium</taxon>
        <taxon>Fusarium solani species complex</taxon>
    </lineage>
</organism>
<comment type="caution">
    <text evidence="2">The sequence shown here is derived from an EMBL/GenBank/DDBJ whole genome shotgun (WGS) entry which is preliminary data.</text>
</comment>
<reference evidence="2" key="1">
    <citation type="submission" date="2022-09" db="EMBL/GenBank/DDBJ databases">
        <title>Fusarium specimens isolated from Avocado Roots.</title>
        <authorList>
            <person name="Stajich J."/>
            <person name="Roper C."/>
            <person name="Heimlech-Rivalta G."/>
        </authorList>
    </citation>
    <scope>NUCLEOTIDE SEQUENCE</scope>
    <source>
        <strain evidence="2">A02</strain>
    </source>
</reference>
<dbReference type="EMBL" id="JAOQAV010000029">
    <property type="protein sequence ID" value="KAJ4183513.1"/>
    <property type="molecule type" value="Genomic_DNA"/>
</dbReference>
<evidence type="ECO:0000313" key="2">
    <source>
        <dbReference type="EMBL" id="KAJ4183513.1"/>
    </source>
</evidence>